<keyword evidence="1" id="KW-0812">Transmembrane</keyword>
<evidence type="ECO:0000256" key="1">
    <source>
        <dbReference type="SAM" id="Phobius"/>
    </source>
</evidence>
<feature type="transmembrane region" description="Helical" evidence="1">
    <location>
        <begin position="77"/>
        <end position="94"/>
    </location>
</feature>
<organism evidence="3 4">
    <name type="scientific">Paracoccus seriniphilus</name>
    <dbReference type="NCBI Taxonomy" id="184748"/>
    <lineage>
        <taxon>Bacteria</taxon>
        <taxon>Pseudomonadati</taxon>
        <taxon>Pseudomonadota</taxon>
        <taxon>Alphaproteobacteria</taxon>
        <taxon>Rhodobacterales</taxon>
        <taxon>Paracoccaceae</taxon>
        <taxon>Paracoccus</taxon>
    </lineage>
</organism>
<gene>
    <name evidence="3" type="ORF">SAMN05444959_10588</name>
</gene>
<feature type="domain" description="DUF1468" evidence="2">
    <location>
        <begin position="8"/>
        <end position="146"/>
    </location>
</feature>
<dbReference type="RefSeq" id="WP_143811448.1">
    <property type="nucleotide sequence ID" value="NZ_CP067132.1"/>
</dbReference>
<name>A0A239PTR3_9RHOB</name>
<keyword evidence="1" id="KW-1133">Transmembrane helix</keyword>
<dbReference type="AlphaFoldDB" id="A0A239PTR3"/>
<dbReference type="Proteomes" id="UP000198307">
    <property type="component" value="Unassembled WGS sequence"/>
</dbReference>
<evidence type="ECO:0000313" key="4">
    <source>
        <dbReference type="Proteomes" id="UP000198307"/>
    </source>
</evidence>
<feature type="transmembrane region" description="Helical" evidence="1">
    <location>
        <begin position="34"/>
        <end position="56"/>
    </location>
</feature>
<keyword evidence="1" id="KW-0472">Membrane</keyword>
<evidence type="ECO:0000259" key="2">
    <source>
        <dbReference type="Pfam" id="PF07331"/>
    </source>
</evidence>
<feature type="transmembrane region" description="Helical" evidence="1">
    <location>
        <begin position="100"/>
        <end position="133"/>
    </location>
</feature>
<dbReference type="EMBL" id="FZQB01000005">
    <property type="protein sequence ID" value="SNT73560.1"/>
    <property type="molecule type" value="Genomic_DNA"/>
</dbReference>
<dbReference type="Pfam" id="PF07331">
    <property type="entry name" value="TctB"/>
    <property type="match status" value="1"/>
</dbReference>
<dbReference type="InterPro" id="IPR009936">
    <property type="entry name" value="DUF1468"/>
</dbReference>
<sequence>MKINRLAIALMVMLGGVALIISSHDYPALPGQKYGAGTMPFLIGMMGLLLGLALFVQSWAIRGGSLFQLIVPPTGRAGWGALASLLGVVAYILLADRLGFVPVAVILLFILMWLGRVAPVIALIISVLASLLIYVVFSRFLLVPLPIGPVETLIWHIIPR</sequence>
<accession>A0A239PTR3</accession>
<protein>
    <submittedName>
        <fullName evidence="3">Tripartite tricarboxylate transporter TctB family protein</fullName>
    </submittedName>
</protein>
<proteinExistence type="predicted"/>
<keyword evidence="4" id="KW-1185">Reference proteome</keyword>
<dbReference type="OrthoDB" id="6174504at2"/>
<reference evidence="3 4" key="1">
    <citation type="submission" date="2017-07" db="EMBL/GenBank/DDBJ databases">
        <authorList>
            <person name="Sun Z.S."/>
            <person name="Albrecht U."/>
            <person name="Echele G."/>
            <person name="Lee C.C."/>
        </authorList>
    </citation>
    <scope>NUCLEOTIDE SEQUENCE [LARGE SCALE GENOMIC DNA]</scope>
    <source>
        <strain evidence="3 4">DSM 14827</strain>
    </source>
</reference>
<evidence type="ECO:0000313" key="3">
    <source>
        <dbReference type="EMBL" id="SNT73560.1"/>
    </source>
</evidence>